<dbReference type="InterPro" id="IPR051055">
    <property type="entry name" value="PIF1_helicase"/>
</dbReference>
<dbReference type="Pfam" id="PF13604">
    <property type="entry name" value="AAA_30"/>
    <property type="match status" value="1"/>
</dbReference>
<accession>A0ABN9XN29</accession>
<feature type="region of interest" description="Disordered" evidence="1">
    <location>
        <begin position="2195"/>
        <end position="2234"/>
    </location>
</feature>
<dbReference type="Proteomes" id="UP001189429">
    <property type="component" value="Unassembled WGS sequence"/>
</dbReference>
<dbReference type="InterPro" id="IPR003034">
    <property type="entry name" value="SAP_dom"/>
</dbReference>
<dbReference type="PANTHER" id="PTHR47642:SF6">
    <property type="entry name" value="ATP-DEPENDENT DNA HELICASE"/>
    <property type="match status" value="1"/>
</dbReference>
<dbReference type="PANTHER" id="PTHR47642">
    <property type="entry name" value="ATP-DEPENDENT DNA HELICASE"/>
    <property type="match status" value="1"/>
</dbReference>
<feature type="region of interest" description="Disordered" evidence="1">
    <location>
        <begin position="1858"/>
        <end position="1908"/>
    </location>
</feature>
<dbReference type="Gene3D" id="1.10.720.30">
    <property type="entry name" value="SAP domain"/>
    <property type="match status" value="1"/>
</dbReference>
<feature type="compositionally biased region" description="Low complexity" evidence="1">
    <location>
        <begin position="3729"/>
        <end position="3747"/>
    </location>
</feature>
<dbReference type="InterPro" id="IPR027417">
    <property type="entry name" value="P-loop_NTPase"/>
</dbReference>
<evidence type="ECO:0000313" key="4">
    <source>
        <dbReference type="Proteomes" id="UP001189429"/>
    </source>
</evidence>
<feature type="region of interest" description="Disordered" evidence="1">
    <location>
        <begin position="966"/>
        <end position="989"/>
    </location>
</feature>
<feature type="region of interest" description="Disordered" evidence="1">
    <location>
        <begin position="3725"/>
        <end position="3781"/>
    </location>
</feature>
<dbReference type="EMBL" id="CAUYUJ010020910">
    <property type="protein sequence ID" value="CAK0901308.1"/>
    <property type="molecule type" value="Genomic_DNA"/>
</dbReference>
<sequence>VVFDIFYVGTDQLAAKYKLKGGYFSIREKTSVTKAELDQAISVLNIIDCKILAQATLYANKEMDDYKVSFLLGVLEAWGHTTVILQTDSEPATLALANAVRDRRSHSTLVRGSPPFSKQSAGYAEGGNKLAAGLLRAYKLKLEHKLGSEIKMTDPIVPWLVNSVGWMITRFQPRSHGGSSYKMLYGKEYNGEIAEMGEQVWYRISARVAAGRGKWEARFAKGIWVGKSELDDTHLVIDPERGVQKVRTVRRMPEEFRWQPELIQHIRVTPWKQTPDKSSGTIGRSMYITERMIDAHGPTDDCRKCSTGYGSHSAACRQRFETIQADLLREKLAKDPVAPEVQTAMDTESGELRSHLGDPEEQQVEQMVEVSAELHEKDQWSPKTIHYDYYTGEPLDEDLYQKGRDDELQAMKDYGVYVEVATSTATDGKHIGGFPIAHMKEGKVRWRFVATEVNKYEVREDNHQGTPPLMIVRATLSRAASSPTSSGQHLRKIQVWDVRKAFFNADLDETIYVHPGRELCPPGRCWWLRKAMNGTRKASQMWGELVRTTMDDGHWDCLVGTPNVFYLPASPNTAPVDEDSTAICHGDDFLAEGYDEQLDELDELLRQQFEVTASARHGPGAVGQTTYLKRTIGYTDKLPGCEEPGFFWTADPKHVDFMIKWTQKRGLQCKTYLIETQRPCNLKIYSDSTAGRGMCSRVGVGKVRHLELRYLWIQERLRLKAFELHKEDTSKMTADMLTKYSEWPTIEKHCTTLNLRFGKQLKGLSAMAVFTEVVTKASGEKVTVYGGSDEVAVCPAPVSHYVDSEEFWFFLKLGLVVVTAASVFLLGCWCGCYFKNFYDKFLLQGAVNPASGSTCTPSARAGVEFKTVCVQQDKGARHKLLSTFLVAELRAVLKAKGLAVSGIKEDLVTRMIKHGCVLSDRQAKAIEQLRVMATAYGPLAKLSLQDISSPEAAQKWIETFKSECGDRSRGSQVIHGEGQENGGRRSARTSLRRAPAEWKVLLHEPLFADWKAADRMSACQGMLSEHIYDLLYDGMKQILRPSEFFEEVFDYVIRLEFQGRKTEHIHIAAWVRLKGNLSGRSGQADRSAFVMFLEEVFRGSVDAQEGYGFLNYISGYVVKGNQSMDYQPDAARSAGDEHSAWRTTYRMLCKLAPGMPEVFLDFAGAKHMYRTFGVVNAYAIIPGQGDKGSNDTKRLYLLHYDVPARRLRYFCAAKRDPELIPFTKHYLKAVKYLQHLVCMTGARPSCEESIRQRVKGMLPQEEGEAEEQYGLRVLAKMKSTRWVGFARKATSIVKLFDAPVETIADRFHEYSWEPYDSWPWLPPSRSFDSEDMPMGPGDQLFHPLRCADDTEGAYGKPFHGVDAALDYFEDVVAADLRIRVSPGRARSFRARLHAVHCYYNHMQHCRDHPDAIPLDVRRAADRLMQADPSIDAQFAYYNEYKRQWNKCDAHARPRITWSADQEEVLKVVDGVLSRADANIVQQQFYYVNGEPGSGRTEVLCEASRRAADAGLHVLILGPTGTLVHTYKTKVQHENINVETIHSAWHICRRADTFVDYAPPSRLRTYDLFIVDEASQIEDDVAVRLHNGFRELPQRPAVFFAADFQQLNPLGCSAAMRTWITVMTTISLCTIHRTNDDRLLSFLRHVRLRQPHKEVIRSFFAGRTWDSITLEQAVQRGMAIGARLGEPFHWLTVTNNGAEAVNSACLSACGYDEPENLSPLCGGPKVAGKERLFIAPGVVVRLTRNLDKGRGFVNGANGTIDVVLENKSIFTVTLAGAKRRLLVRPITDGGDYFLPCTYGYATTIRRAQGSSLGLGALYFDHCYPPGRGYGYVGASRFRRAERIYHFGCIRRTDWLPVSMKQDDPDEQTMRSAQSESDNEYGPGPRGSDTESEISAVSGRAFEPPAREERREKLHRADHVCFALLDHEGESVVDKVPLDKLWEAAAQGSHWAASRANLSSDSEYRVGVGVSQTAGALAVAVRKLQQDAGLKAVLQKVPGEGIGRGQRVAAALGQAEPRPRHGGLERQGQESLSFAKLKAAAGSSAGGSGGGGGGGGAAAPPKPDELKASAKAVHEWLSQPQSALRGLLSILASGGVFWPYPLGPPRGRADMARLARKRPAAAIEAPASSGAAGGLRRRRRVAAAGPVQAPRRVTLGPAEHARIAEAVRGGATVGDLVRDFGVSKRRGRALRSQCGCQGAAPLTPNRAPRAAAPPPRAARRARGKQAAAAAARGRSRSRVALGAAEHARIAEAVRGGARTGDLAKDFGLSKSRAKALRALYGAQGAAPLTPDRLTARVAQAVRAGATRATLSAADHARVAEAVRDGAGPSDLRRDFGLSARRARELRLQYSAEGAAPMAPSRAPRRARRADAASTWLTESNRCFAVGAGRPPRPVEELSGGPAEDAEAPDGIRRGRRWMALGSWTFCPRCGRRNATGPWAAAGSVETAAAACPGGCDLPPSAMERAAPRRLAPRSACVDAGEWAAAVAEAEWVACTQCSGVWHWGKPVDAPPCASESSPVVHCGVCASCKAAAAQPRSGTAKYYVTPAASDWPVYDASAGAFRAAAGDEGAAQRCVFELTEEEAASLPIIDLQCDYTSVRGGRAPTACKKKTSVVRARWRARDVQAGLPTPRARAAFAWLMEHSEAYWRYYEMHLQKLAALQEAGEGARWIYTAELLLWMPGVEAAARPVLCPTSAFGDSDLRPRLRALNLAAENGKPSIKASFMRKLCSRCVAYQTDFPLFALLYDIALARQLSSLVAIAKQQRLAPGEAAGEMQNFSGFWQWGREKLEDVCRQMAEHPEYVASFQRSGAARYVGSEWKRGLPNVFMTIARAEWKALLRDGMFARVREASDLTELQPALTLHLYHTITTLFEKVVLASPSECGFKRVFQYVLRVEFQGRGTLRVRVLAWVEFDTKANIFGYAPSMTGRPPGGTDPGIVPEDPRLLRFLEKLFTGSADAQCNNGHHNFLNYVTSYEMKGSDALQFQSRESEAEHCSAWRQTYRLLCKKAPLEPEMTVEFATKPLMLASYRGRHLYAPLPRDRTAPDESRVNDGELLYRAYLERDLREEVALAIGDARPSQELSCIQWARERKIHNGRAAPSQPRRGRGADKSMQALAVRFPFELLGNFVGAWCAMFLPRAADSDALRAAMSEGVPVLPAKALWPADDAAAGARHLEAALVAAQDNFDNDDAADPGLLQEVVKDMVLRGLKTACIRTFVARLRACRLLIRRIDAVEDVDARRRAVAAWGLRKARRVEKLIWSPDQNQVLDAVRAGDETSVVLQCAIDAASTGCLLIARPIGVLVSVCREQLPPGLDIVVETIHSSFKITRKADAQCVPPGRLRHFDLLVFDECSQPEDHVWREMRAALRELSPGPFVVFVGDFQQLQPVHGASVMQSSLLAQPTRGMLAHFFQGRRLRRGGAQAVQHAMAMEKDRAGKYFTFLTVTNAAARALNLLRLRMEFGIDEEELDARGVPGDPGAGGGRMIFRKGMRLRLTRNIDKDRGFVNGCLGHVEEVLSVQPPVLVLRTTENTRLLVHYVFADGQKFMPCTYGWAMTIRRSQGSTLDMGAICFDRKRPERGYAYVALSRFRTRDSVFLLGRIRATDWLPVGGGPSAEQTCPGFLSDSDASEDDVGAESEASEEDSGRPEEDAASGGGGLDTDSVCCSDARSDSVDPALGCFSDWSSDAHSESVCPALGDSLVWSSDEESVDPAKALNSVGWPLVVDATEPPAPDAAVASAGSDSDGGCSGAASPPPSPLVADCPAPEPAEGRPASPPEPGLALGWDDAAGAWAPAAPIRHYWTSEAGL</sequence>
<feature type="compositionally biased region" description="Low complexity" evidence="1">
    <location>
        <begin position="2197"/>
        <end position="2208"/>
    </location>
</feature>
<feature type="region of interest" description="Disordered" evidence="1">
    <location>
        <begin position="3605"/>
        <end position="3655"/>
    </location>
</feature>
<dbReference type="SUPFAM" id="SSF52540">
    <property type="entry name" value="P-loop containing nucleoside triphosphate hydrolases"/>
    <property type="match status" value="4"/>
</dbReference>
<evidence type="ECO:0000256" key="1">
    <source>
        <dbReference type="SAM" id="MobiDB-lite"/>
    </source>
</evidence>
<dbReference type="Gene3D" id="3.40.50.300">
    <property type="entry name" value="P-loop containing nucleotide triphosphate hydrolases"/>
    <property type="match status" value="2"/>
</dbReference>
<feature type="compositionally biased region" description="Basic and acidic residues" evidence="1">
    <location>
        <begin position="2015"/>
        <end position="2026"/>
    </location>
</feature>
<dbReference type="InterPro" id="IPR036361">
    <property type="entry name" value="SAP_dom_sf"/>
</dbReference>
<feature type="domain" description="SAP" evidence="2">
    <location>
        <begin position="881"/>
        <end position="915"/>
    </location>
</feature>
<protein>
    <recommendedName>
        <fullName evidence="2">SAP domain-containing protein</fullName>
    </recommendedName>
</protein>
<feature type="non-terminal residue" evidence="3">
    <location>
        <position position="1"/>
    </location>
</feature>
<feature type="region of interest" description="Disordered" evidence="1">
    <location>
        <begin position="2123"/>
        <end position="2144"/>
    </location>
</feature>
<proteinExistence type="predicted"/>
<feature type="compositionally biased region" description="Low complexity" evidence="1">
    <location>
        <begin position="2222"/>
        <end position="2234"/>
    </location>
</feature>
<feature type="region of interest" description="Disordered" evidence="1">
    <location>
        <begin position="2384"/>
        <end position="2408"/>
    </location>
</feature>
<dbReference type="CDD" id="cd18809">
    <property type="entry name" value="SF1_C_RecD"/>
    <property type="match status" value="1"/>
</dbReference>
<gene>
    <name evidence="3" type="ORF">PCOR1329_LOCUS78305</name>
</gene>
<dbReference type="SMART" id="SM00513">
    <property type="entry name" value="SAP"/>
    <property type="match status" value="1"/>
</dbReference>
<evidence type="ECO:0000259" key="2">
    <source>
        <dbReference type="PROSITE" id="PS50800"/>
    </source>
</evidence>
<reference evidence="3" key="1">
    <citation type="submission" date="2023-10" db="EMBL/GenBank/DDBJ databases">
        <authorList>
            <person name="Chen Y."/>
            <person name="Shah S."/>
            <person name="Dougan E. K."/>
            <person name="Thang M."/>
            <person name="Chan C."/>
        </authorList>
    </citation>
    <scope>NUCLEOTIDE SEQUENCE [LARGE SCALE GENOMIC DNA]</scope>
</reference>
<name>A0ABN9XN29_9DINO</name>
<feature type="region of interest" description="Disordered" evidence="1">
    <location>
        <begin position="2006"/>
        <end position="2027"/>
    </location>
</feature>
<feature type="compositionally biased region" description="Gly residues" evidence="1">
    <location>
        <begin position="2042"/>
        <end position="2055"/>
    </location>
</feature>
<feature type="compositionally biased region" description="Acidic residues" evidence="1">
    <location>
        <begin position="3623"/>
        <end position="3638"/>
    </location>
</feature>
<feature type="region of interest" description="Disordered" evidence="1">
    <location>
        <begin position="2041"/>
        <end position="2062"/>
    </location>
</feature>
<dbReference type="PROSITE" id="PS50800">
    <property type="entry name" value="SAP"/>
    <property type="match status" value="1"/>
</dbReference>
<keyword evidence="4" id="KW-1185">Reference proteome</keyword>
<organism evidence="3 4">
    <name type="scientific">Prorocentrum cordatum</name>
    <dbReference type="NCBI Taxonomy" id="2364126"/>
    <lineage>
        <taxon>Eukaryota</taxon>
        <taxon>Sar</taxon>
        <taxon>Alveolata</taxon>
        <taxon>Dinophyceae</taxon>
        <taxon>Prorocentrales</taxon>
        <taxon>Prorocentraceae</taxon>
        <taxon>Prorocentrum</taxon>
    </lineage>
</organism>
<evidence type="ECO:0000313" key="3">
    <source>
        <dbReference type="EMBL" id="CAK0901308.1"/>
    </source>
</evidence>
<comment type="caution">
    <text evidence="3">The sequence shown here is derived from an EMBL/GenBank/DDBJ whole genome shotgun (WGS) entry which is preliminary data.</text>
</comment>